<sequence>MNQHFTPYQISGIAKLLTYKNSLTPEADENRLPFKAALRKIPGAFKKKQAQSFINIFCEHLLADTDYDALQQNPIQYHSLQQDIEKMPLDSILKTITFIIWTDRSVEGYFYAKMHDKTLFYLLSRLESVFLQLRF</sequence>
<dbReference type="Proteomes" id="UP000290545">
    <property type="component" value="Unassembled WGS sequence"/>
</dbReference>
<keyword evidence="2" id="KW-1185">Reference proteome</keyword>
<evidence type="ECO:0000313" key="2">
    <source>
        <dbReference type="Proteomes" id="UP000290545"/>
    </source>
</evidence>
<protein>
    <submittedName>
        <fullName evidence="1">Uncharacterized protein</fullName>
    </submittedName>
</protein>
<accession>A0A4Q1D810</accession>
<proteinExistence type="predicted"/>
<name>A0A4Q1D810_9BACT</name>
<gene>
    <name evidence="1" type="ORF">ESB13_01075</name>
</gene>
<dbReference type="RefSeq" id="WP_129001199.1">
    <property type="nucleotide sequence ID" value="NZ_SDHZ01000001.1"/>
</dbReference>
<organism evidence="1 2">
    <name type="scientific">Filimonas effusa</name>
    <dbReference type="NCBI Taxonomy" id="2508721"/>
    <lineage>
        <taxon>Bacteria</taxon>
        <taxon>Pseudomonadati</taxon>
        <taxon>Bacteroidota</taxon>
        <taxon>Chitinophagia</taxon>
        <taxon>Chitinophagales</taxon>
        <taxon>Chitinophagaceae</taxon>
        <taxon>Filimonas</taxon>
    </lineage>
</organism>
<dbReference type="EMBL" id="SDHZ01000001">
    <property type="protein sequence ID" value="RXK85447.1"/>
    <property type="molecule type" value="Genomic_DNA"/>
</dbReference>
<reference evidence="1 2" key="1">
    <citation type="submission" date="2019-01" db="EMBL/GenBank/DDBJ databases">
        <title>Filimonas sp. strain TTM-71.</title>
        <authorList>
            <person name="Chen W.-M."/>
        </authorList>
    </citation>
    <scope>NUCLEOTIDE SEQUENCE [LARGE SCALE GENOMIC DNA]</scope>
    <source>
        <strain evidence="1 2">TTM-71</strain>
    </source>
</reference>
<evidence type="ECO:0000313" key="1">
    <source>
        <dbReference type="EMBL" id="RXK85447.1"/>
    </source>
</evidence>
<dbReference type="AlphaFoldDB" id="A0A4Q1D810"/>
<dbReference type="OrthoDB" id="671953at2"/>
<comment type="caution">
    <text evidence="1">The sequence shown here is derived from an EMBL/GenBank/DDBJ whole genome shotgun (WGS) entry which is preliminary data.</text>
</comment>